<dbReference type="EMBL" id="CADCWF010000040">
    <property type="protein sequence ID" value="CAA9540632.1"/>
    <property type="molecule type" value="Genomic_DNA"/>
</dbReference>
<feature type="compositionally biased region" description="Basic and acidic residues" evidence="1">
    <location>
        <begin position="319"/>
        <end position="331"/>
    </location>
</feature>
<dbReference type="AlphaFoldDB" id="A0A6J4U507"/>
<feature type="compositionally biased region" description="Basic and acidic residues" evidence="1">
    <location>
        <begin position="15"/>
        <end position="34"/>
    </location>
</feature>
<accession>A0A6J4U507</accession>
<feature type="compositionally biased region" description="Low complexity" evidence="1">
    <location>
        <begin position="89"/>
        <end position="98"/>
    </location>
</feature>
<organism evidence="2">
    <name type="scientific">uncultured Thermomicrobiales bacterium</name>
    <dbReference type="NCBI Taxonomy" id="1645740"/>
    <lineage>
        <taxon>Bacteria</taxon>
        <taxon>Pseudomonadati</taxon>
        <taxon>Thermomicrobiota</taxon>
        <taxon>Thermomicrobia</taxon>
        <taxon>Thermomicrobiales</taxon>
        <taxon>environmental samples</taxon>
    </lineage>
</organism>
<feature type="region of interest" description="Disordered" evidence="1">
    <location>
        <begin position="1"/>
        <end position="295"/>
    </location>
</feature>
<sequence>GGSAVRRGALGGVRRAHDGRLERGRDRADDEHRPPGRPLRCDGGPPPGHEPRDRRGGRAQRALRPGVARGDGHRPGGGPRPGRRDLRAPGRARGLADASGRHQQPVAAGAVRPPAGAGRGPDRRVLPERGRRAVRRVPPLPAADGRGERGRPRRRAGRRDPAAGAGPAGAPRDRHRRCRRRLRERARHQPDGPCLPAQPLRRLRLLGRGRPGGARGGDALGAGQRPVRGARRNRPRGPGAVRLGHRLRRDPRPDPPRARPGRHRGGVAAGRRLPDGGHRSLQPRPREHGVPAGPVPVHHLVHALHDGLARPRRGGAGRDVGRADGPRDAGRCRLRLRRGQADRGRPRQHLLRRHQGL</sequence>
<feature type="compositionally biased region" description="Gly residues" evidence="1">
    <location>
        <begin position="209"/>
        <end position="220"/>
    </location>
</feature>
<feature type="compositionally biased region" description="Basic residues" evidence="1">
    <location>
        <begin position="173"/>
        <end position="186"/>
    </location>
</feature>
<evidence type="ECO:0000256" key="1">
    <source>
        <dbReference type="SAM" id="MobiDB-lite"/>
    </source>
</evidence>
<proteinExistence type="predicted"/>
<feature type="compositionally biased region" description="Basic and acidic residues" evidence="1">
    <location>
        <begin position="272"/>
        <end position="289"/>
    </location>
</feature>
<feature type="non-terminal residue" evidence="2">
    <location>
        <position position="1"/>
    </location>
</feature>
<reference evidence="2" key="1">
    <citation type="submission" date="2020-02" db="EMBL/GenBank/DDBJ databases">
        <authorList>
            <person name="Meier V. D."/>
        </authorList>
    </citation>
    <scope>NUCLEOTIDE SEQUENCE</scope>
    <source>
        <strain evidence="2">AVDCRST_MAG59</strain>
    </source>
</reference>
<feature type="compositionally biased region" description="Low complexity" evidence="1">
    <location>
        <begin position="105"/>
        <end position="116"/>
    </location>
</feature>
<feature type="compositionally biased region" description="Basic and acidic residues" evidence="1">
    <location>
        <begin position="120"/>
        <end position="131"/>
    </location>
</feature>
<feature type="region of interest" description="Disordered" evidence="1">
    <location>
        <begin position="307"/>
        <end position="357"/>
    </location>
</feature>
<evidence type="ECO:0000313" key="2">
    <source>
        <dbReference type="EMBL" id="CAA9540632.1"/>
    </source>
</evidence>
<feature type="non-terminal residue" evidence="2">
    <location>
        <position position="357"/>
    </location>
</feature>
<protein>
    <submittedName>
        <fullName evidence="2">Transcriptional regulatory protein</fullName>
    </submittedName>
</protein>
<name>A0A6J4U507_9BACT</name>
<gene>
    <name evidence="2" type="ORF">AVDCRST_MAG59-801</name>
</gene>
<feature type="compositionally biased region" description="Basic residues" evidence="1">
    <location>
        <begin position="346"/>
        <end position="357"/>
    </location>
</feature>